<dbReference type="EMBL" id="JAHLQO010000004">
    <property type="protein sequence ID" value="MBU5669588.1"/>
    <property type="molecule type" value="Genomic_DNA"/>
</dbReference>
<sequence>MQLKLDEKQIRKGRAVGLPYIGSKKKVSKKIVQLIIQNFGKEKTVYDLFGGGGAITLECIINGLNVVYNDKDNIPMDILIKVLNEDRDFLKTLIMSRDEFFKIREKEDKTTVDYIKLMVNSFGNNFRDYLYSKKNSDVKYSLAREIIERHNCFSGYKQTETYKNNLSKARLECLERLQQLEQIQQLQQVQQLESIQNITKADNLVYFNEDYKFFSNVSNSIIYLDPPYKNTRQKQYNCQLTNYDEFYDFCIKMSKDNIVLISGYEMPKEFECVFEFKTAKSTMQSGQHSSKYEKLFMVR</sequence>
<reference evidence="4 5" key="1">
    <citation type="submission" date="2021-06" db="EMBL/GenBank/DDBJ databases">
        <authorList>
            <person name="Sun Q."/>
            <person name="Li D."/>
        </authorList>
    </citation>
    <scope>NUCLEOTIDE SEQUENCE [LARGE SCALE GENOMIC DNA]</scope>
    <source>
        <strain evidence="4 5">MSJ-1</strain>
    </source>
</reference>
<keyword evidence="5" id="KW-1185">Reference proteome</keyword>
<organism evidence="4 5">
    <name type="scientific">Peptoniphilus ovalis</name>
    <dbReference type="NCBI Taxonomy" id="2841503"/>
    <lineage>
        <taxon>Bacteria</taxon>
        <taxon>Bacillati</taxon>
        <taxon>Bacillota</taxon>
        <taxon>Tissierellia</taxon>
        <taxon>Tissierellales</taxon>
        <taxon>Peptoniphilaceae</taxon>
        <taxon>Peptoniphilus</taxon>
    </lineage>
</organism>
<keyword evidence="1 4" id="KW-0489">Methyltransferase</keyword>
<evidence type="ECO:0000256" key="2">
    <source>
        <dbReference type="ARBA" id="ARBA00022679"/>
    </source>
</evidence>
<dbReference type="GO" id="GO:0032259">
    <property type="term" value="P:methylation"/>
    <property type="evidence" value="ECO:0007669"/>
    <property type="project" value="UniProtKB-KW"/>
</dbReference>
<evidence type="ECO:0000313" key="5">
    <source>
        <dbReference type="Proteomes" id="UP000783742"/>
    </source>
</evidence>
<evidence type="ECO:0000256" key="1">
    <source>
        <dbReference type="ARBA" id="ARBA00022603"/>
    </source>
</evidence>
<proteinExistence type="predicted"/>
<name>A0ABS6FHS0_9FIRM</name>
<dbReference type="GO" id="GO:0008168">
    <property type="term" value="F:methyltransferase activity"/>
    <property type="evidence" value="ECO:0007669"/>
    <property type="project" value="UniProtKB-KW"/>
</dbReference>
<dbReference type="InterPro" id="IPR012327">
    <property type="entry name" value="MeTrfase_D12"/>
</dbReference>
<keyword evidence="2" id="KW-0808">Transferase</keyword>
<dbReference type="Proteomes" id="UP000783742">
    <property type="component" value="Unassembled WGS sequence"/>
</dbReference>
<comment type="caution">
    <text evidence="4">The sequence shown here is derived from an EMBL/GenBank/DDBJ whole genome shotgun (WGS) entry which is preliminary data.</text>
</comment>
<accession>A0ABS6FHS0</accession>
<dbReference type="RefSeq" id="WP_216549424.1">
    <property type="nucleotide sequence ID" value="NZ_JAHLQO010000004.1"/>
</dbReference>
<evidence type="ECO:0000313" key="4">
    <source>
        <dbReference type="EMBL" id="MBU5669588.1"/>
    </source>
</evidence>
<dbReference type="Pfam" id="PF02086">
    <property type="entry name" value="MethyltransfD12"/>
    <property type="match status" value="1"/>
</dbReference>
<keyword evidence="3" id="KW-0949">S-adenosyl-L-methionine</keyword>
<evidence type="ECO:0000256" key="3">
    <source>
        <dbReference type="ARBA" id="ARBA00022691"/>
    </source>
</evidence>
<protein>
    <submittedName>
        <fullName evidence="4">DNA adenine methylase</fullName>
    </submittedName>
</protein>
<gene>
    <name evidence="4" type="ORF">KQI68_07015</name>
</gene>